<feature type="compositionally biased region" description="Low complexity" evidence="2">
    <location>
        <begin position="460"/>
        <end position="480"/>
    </location>
</feature>
<feature type="compositionally biased region" description="Low complexity" evidence="2">
    <location>
        <begin position="375"/>
        <end position="386"/>
    </location>
</feature>
<name>A0A9W7E6B1_9STRA</name>
<dbReference type="PANTHER" id="PTHR48125:SF10">
    <property type="entry name" value="OS12G0136300 PROTEIN"/>
    <property type="match status" value="1"/>
</dbReference>
<keyword evidence="1" id="KW-0175">Coiled coil</keyword>
<keyword evidence="4" id="KW-1185">Reference proteome</keyword>
<dbReference type="EMBL" id="BRXW01000570">
    <property type="protein sequence ID" value="GMH67188.1"/>
    <property type="molecule type" value="Genomic_DNA"/>
</dbReference>
<feature type="region of interest" description="Disordered" evidence="2">
    <location>
        <begin position="228"/>
        <end position="402"/>
    </location>
</feature>
<reference evidence="4" key="1">
    <citation type="journal article" date="2023" name="Commun. Biol.">
        <title>Genome analysis of Parmales, the sister group of diatoms, reveals the evolutionary specialization of diatoms from phago-mixotrophs to photoautotrophs.</title>
        <authorList>
            <person name="Ban H."/>
            <person name="Sato S."/>
            <person name="Yoshikawa S."/>
            <person name="Yamada K."/>
            <person name="Nakamura Y."/>
            <person name="Ichinomiya M."/>
            <person name="Sato N."/>
            <person name="Blanc-Mathieu R."/>
            <person name="Endo H."/>
            <person name="Kuwata A."/>
            <person name="Ogata H."/>
        </authorList>
    </citation>
    <scope>NUCLEOTIDE SEQUENCE [LARGE SCALE GENOMIC DNA]</scope>
    <source>
        <strain evidence="4">NIES 3700</strain>
    </source>
</reference>
<dbReference type="Proteomes" id="UP001165122">
    <property type="component" value="Unassembled WGS sequence"/>
</dbReference>
<feature type="compositionally biased region" description="Low complexity" evidence="2">
    <location>
        <begin position="539"/>
        <end position="550"/>
    </location>
</feature>
<accession>A0A9W7E6B1</accession>
<dbReference type="OrthoDB" id="10516507at2759"/>
<gene>
    <name evidence="3" type="ORF">TrLO_g7642</name>
</gene>
<evidence type="ECO:0000313" key="3">
    <source>
        <dbReference type="EMBL" id="GMH67188.1"/>
    </source>
</evidence>
<feature type="compositionally biased region" description="Low complexity" evidence="2">
    <location>
        <begin position="138"/>
        <end position="180"/>
    </location>
</feature>
<feature type="compositionally biased region" description="Low complexity" evidence="2">
    <location>
        <begin position="323"/>
        <end position="338"/>
    </location>
</feature>
<organism evidence="3 4">
    <name type="scientific">Triparma laevis f. longispina</name>
    <dbReference type="NCBI Taxonomy" id="1714387"/>
    <lineage>
        <taxon>Eukaryota</taxon>
        <taxon>Sar</taxon>
        <taxon>Stramenopiles</taxon>
        <taxon>Ochrophyta</taxon>
        <taxon>Bolidophyceae</taxon>
        <taxon>Parmales</taxon>
        <taxon>Triparmaceae</taxon>
        <taxon>Triparma</taxon>
    </lineage>
</organism>
<proteinExistence type="predicted"/>
<evidence type="ECO:0000256" key="2">
    <source>
        <dbReference type="SAM" id="MobiDB-lite"/>
    </source>
</evidence>
<feature type="region of interest" description="Disordered" evidence="2">
    <location>
        <begin position="610"/>
        <end position="640"/>
    </location>
</feature>
<feature type="compositionally biased region" description="Polar residues" evidence="2">
    <location>
        <begin position="390"/>
        <end position="402"/>
    </location>
</feature>
<feature type="compositionally biased region" description="Low complexity" evidence="2">
    <location>
        <begin position="1003"/>
        <end position="1015"/>
    </location>
</feature>
<feature type="region of interest" description="Disordered" evidence="2">
    <location>
        <begin position="974"/>
        <end position="1034"/>
    </location>
</feature>
<feature type="region of interest" description="Disordered" evidence="2">
    <location>
        <begin position="458"/>
        <end position="481"/>
    </location>
</feature>
<protein>
    <submittedName>
        <fullName evidence="3">Uncharacterized protein</fullName>
    </submittedName>
</protein>
<feature type="compositionally biased region" description="Pro residues" evidence="2">
    <location>
        <begin position="358"/>
        <end position="374"/>
    </location>
</feature>
<feature type="compositionally biased region" description="Pro residues" evidence="2">
    <location>
        <begin position="312"/>
        <end position="322"/>
    </location>
</feature>
<dbReference type="PANTHER" id="PTHR48125">
    <property type="entry name" value="LP07818P1"/>
    <property type="match status" value="1"/>
</dbReference>
<feature type="region of interest" description="Disordered" evidence="2">
    <location>
        <begin position="118"/>
        <end position="215"/>
    </location>
</feature>
<feature type="compositionally biased region" description="Low complexity" evidence="2">
    <location>
        <begin position="242"/>
        <end position="264"/>
    </location>
</feature>
<evidence type="ECO:0000256" key="1">
    <source>
        <dbReference type="SAM" id="Coils"/>
    </source>
</evidence>
<comment type="caution">
    <text evidence="3">The sequence shown here is derived from an EMBL/GenBank/DDBJ whole genome shotgun (WGS) entry which is preliminary data.</text>
</comment>
<feature type="region of interest" description="Disordered" evidence="2">
    <location>
        <begin position="531"/>
        <end position="579"/>
    </location>
</feature>
<dbReference type="AlphaFoldDB" id="A0A9W7E6B1"/>
<feature type="compositionally biased region" description="Low complexity" evidence="2">
    <location>
        <begin position="275"/>
        <end position="294"/>
    </location>
</feature>
<evidence type="ECO:0000313" key="4">
    <source>
        <dbReference type="Proteomes" id="UP001165122"/>
    </source>
</evidence>
<feature type="coiled-coil region" evidence="1">
    <location>
        <begin position="779"/>
        <end position="876"/>
    </location>
</feature>
<sequence>MATPLPPFSPLPPNTSPLSLGTLGLITTSPTSSIPQSSTLTHIKNQKVSHLPYSEIVDLAKTARQTDLKWRFPKNNKPTAVPPRSVMKVRSSLSTMRSSLSTPRHGRAIRTQVVNTVNKKHGNGVVRFSPLFKKRPSSHVSSSSSPSSSSSSPNSNSDSNSNSNSNSNSKELKPSPIKDPTQPPTPQTPYHPQNDLQNCMLSPEWKVDPGSFKTPKVKLRQTSGEFDDDVAADQTQNQTPQTSNVTSKPVTPSVSPAVAFSPPAQSYNPTPPNPSSTKSVTISPSTSTPSSSPTFDPVKSAIKQITSSTKPHPSPASPPAAPPASKSPASTSPAPSESNYSAFASPYNPSPIVAPARAPTPTPSPTPIPPPTTIPIPTSKSETPTIRPASFTQTHSAYSPTTEPHSVLKAIKYLSNLHNLPLHTPNNTTNNNRSYDTAASRSIRSIDFHTPGTIFGTPLSAKSNKTNTSTSTTSSASSNTPVISKSKLTLGYIKTCEDPRELEGILSLLEVEHGGRFKNLIRIATKRYTDVVSGKGSNPTVSDTPTTTDTESLPNPPAIIQNPETVDKGIPFDNDNNNTKDDFVVYQDSDEEEEEEADHVADHAILKSMTADDLEVRSRSNPDPPNSFEAPIDEDSKENVPTTTTVIAPSAPLPPHSLVPRVCLSCEALRAKLTLTVPASIVQTQQMSILKLQKENDSNKTLIKKLSANNNQLAIQPTCVQCAETVEALEDLKALKLLRDAEADNVIEFLEGEIRSLTIKHDANMKKLCAAEAAMRANLKLFESNVNHLDQQNDSLKDSLQMAEYCIEIKNGEIKRLNTKLNDEIERAKEYSESVQTSIDDTVHIKQQLQSVKDECERAKERYEEKQKDASRLNSEVGRLMKLLVENKKEAIMAAPNGNADEQLDKNKEDAYRKEIECLNTQLERQGARVSMELYKLAVKEAEELNLEMKERECEKEEIENKCRRLEREVMKFKGLKETTPTKKKPSSTPTKPVEQLPPHPVPAASSAAATPKPTIRTTVSRVARTPLSANGGRAGLTARLKSVRSSGAKPVLKTNKTVDNVRATGIIDRNKSPNLAKAFMASKQRKVFRKKEENLSRGLGKELEKEN</sequence>